<feature type="transmembrane region" description="Helical" evidence="1">
    <location>
        <begin position="150"/>
        <end position="173"/>
    </location>
</feature>
<reference evidence="2 3" key="1">
    <citation type="submission" date="2024-09" db="EMBL/GenBank/DDBJ databases">
        <authorList>
            <person name="Sun Q."/>
            <person name="Mori K."/>
        </authorList>
    </citation>
    <scope>NUCLEOTIDE SEQUENCE [LARGE SCALE GENOMIC DNA]</scope>
    <source>
        <strain evidence="2 3">NCAIM B.02610</strain>
    </source>
</reference>
<evidence type="ECO:0000313" key="2">
    <source>
        <dbReference type="EMBL" id="MFC0470158.1"/>
    </source>
</evidence>
<feature type="transmembrane region" description="Helical" evidence="1">
    <location>
        <begin position="185"/>
        <end position="207"/>
    </location>
</feature>
<keyword evidence="3" id="KW-1185">Reference proteome</keyword>
<gene>
    <name evidence="2" type="ORF">ACFFHM_06375</name>
</gene>
<keyword evidence="1" id="KW-1133">Transmembrane helix</keyword>
<evidence type="ECO:0008006" key="4">
    <source>
        <dbReference type="Google" id="ProtNLM"/>
    </source>
</evidence>
<name>A0ABV6KDM8_9BACI</name>
<evidence type="ECO:0000313" key="3">
    <source>
        <dbReference type="Proteomes" id="UP001589838"/>
    </source>
</evidence>
<comment type="caution">
    <text evidence="2">The sequence shown here is derived from an EMBL/GenBank/DDBJ whole genome shotgun (WGS) entry which is preliminary data.</text>
</comment>
<organism evidence="2 3">
    <name type="scientific">Halalkalibacter kiskunsagensis</name>
    <dbReference type="NCBI Taxonomy" id="1548599"/>
    <lineage>
        <taxon>Bacteria</taxon>
        <taxon>Bacillati</taxon>
        <taxon>Bacillota</taxon>
        <taxon>Bacilli</taxon>
        <taxon>Bacillales</taxon>
        <taxon>Bacillaceae</taxon>
        <taxon>Halalkalibacter</taxon>
    </lineage>
</organism>
<dbReference type="RefSeq" id="WP_335958840.1">
    <property type="nucleotide sequence ID" value="NZ_JAXBLX010000003.1"/>
</dbReference>
<feature type="transmembrane region" description="Helical" evidence="1">
    <location>
        <begin position="80"/>
        <end position="101"/>
    </location>
</feature>
<protein>
    <recommendedName>
        <fullName evidence="4">DUF1700 domain-containing protein</fullName>
    </recommendedName>
</protein>
<sequence>MIRCKDRYLQQLESNLREHPNKYSILDEYEQHIEMLMLERDNDFHSTEDEWEYLIERLGNPEYIASLFNKEFAISPSKTTWIFIISNLIFFTGGLILTFFYNQFDVSGIQHLWNSLTNFKSLFILLYLFFWILLGYEIGKEFGPKGQSLLVRTFLLSLIPNLTLMCLVVFRVIPHQWFQPLLSNQFILACIIFTALLYPVSFLGYYWGKRVSV</sequence>
<accession>A0ABV6KDM8</accession>
<dbReference type="EMBL" id="JBHLUX010000017">
    <property type="protein sequence ID" value="MFC0470158.1"/>
    <property type="molecule type" value="Genomic_DNA"/>
</dbReference>
<feature type="transmembrane region" description="Helical" evidence="1">
    <location>
        <begin position="121"/>
        <end position="138"/>
    </location>
</feature>
<keyword evidence="1" id="KW-0472">Membrane</keyword>
<keyword evidence="1" id="KW-0812">Transmembrane</keyword>
<proteinExistence type="predicted"/>
<evidence type="ECO:0000256" key="1">
    <source>
        <dbReference type="SAM" id="Phobius"/>
    </source>
</evidence>
<dbReference type="Proteomes" id="UP001589838">
    <property type="component" value="Unassembled WGS sequence"/>
</dbReference>